<feature type="compositionally biased region" description="Low complexity" evidence="1">
    <location>
        <begin position="177"/>
        <end position="211"/>
    </location>
</feature>
<organism evidence="3 4">
    <name type="scientific">Pyricularia oryzae</name>
    <name type="common">Rice blast fungus</name>
    <name type="synonym">Magnaporthe oryzae</name>
    <dbReference type="NCBI Taxonomy" id="318829"/>
    <lineage>
        <taxon>Eukaryota</taxon>
        <taxon>Fungi</taxon>
        <taxon>Dikarya</taxon>
        <taxon>Ascomycota</taxon>
        <taxon>Pezizomycotina</taxon>
        <taxon>Sordariomycetes</taxon>
        <taxon>Sordariomycetidae</taxon>
        <taxon>Magnaporthales</taxon>
        <taxon>Pyriculariaceae</taxon>
        <taxon>Pyricularia</taxon>
    </lineage>
</organism>
<dbReference type="AlphaFoldDB" id="A0A4P7NDH3"/>
<evidence type="ECO:0008006" key="5">
    <source>
        <dbReference type="Google" id="ProtNLM"/>
    </source>
</evidence>
<dbReference type="EMBL" id="CP034206">
    <property type="protein sequence ID" value="QBZ58984.1"/>
    <property type="molecule type" value="Genomic_DNA"/>
</dbReference>
<reference evidence="3 4" key="1">
    <citation type="journal article" date="2019" name="Mol. Biol. Evol.">
        <title>Blast fungal genomes show frequent chromosomal changes, gene gains and losses, and effector gene turnover.</title>
        <authorList>
            <person name="Gomez Luciano L.B."/>
            <person name="Jason Tsai I."/>
            <person name="Chuma I."/>
            <person name="Tosa Y."/>
            <person name="Chen Y.H."/>
            <person name="Li J.Y."/>
            <person name="Li M.Y."/>
            <person name="Jade Lu M.Y."/>
            <person name="Nakayashiki H."/>
            <person name="Li W.H."/>
        </authorList>
    </citation>
    <scope>NUCLEOTIDE SEQUENCE [LARGE SCALE GENOMIC DNA]</scope>
    <source>
        <strain evidence="3">MZ5-1-6</strain>
    </source>
</reference>
<dbReference type="InterPro" id="IPR021054">
    <property type="entry name" value="Cell_wall_mannoprotein_1"/>
</dbReference>
<feature type="compositionally biased region" description="Pro residues" evidence="1">
    <location>
        <begin position="212"/>
        <end position="221"/>
    </location>
</feature>
<dbReference type="Proteomes" id="UP000294847">
    <property type="component" value="Chromosome 3"/>
</dbReference>
<feature type="compositionally biased region" description="Polar residues" evidence="1">
    <location>
        <begin position="302"/>
        <end position="316"/>
    </location>
</feature>
<evidence type="ECO:0000313" key="3">
    <source>
        <dbReference type="EMBL" id="QBZ58984.1"/>
    </source>
</evidence>
<dbReference type="Pfam" id="PF12296">
    <property type="entry name" value="HsbA"/>
    <property type="match status" value="1"/>
</dbReference>
<dbReference type="GO" id="GO:0005576">
    <property type="term" value="C:extracellular region"/>
    <property type="evidence" value="ECO:0007669"/>
    <property type="project" value="TreeGrafter"/>
</dbReference>
<evidence type="ECO:0000256" key="1">
    <source>
        <dbReference type="SAM" id="MobiDB-lite"/>
    </source>
</evidence>
<dbReference type="Gene3D" id="1.20.1280.140">
    <property type="match status" value="1"/>
</dbReference>
<feature type="chain" id="PRO_5020843974" description="Cell wall protein" evidence="2">
    <location>
        <begin position="19"/>
        <end position="330"/>
    </location>
</feature>
<proteinExistence type="predicted"/>
<feature type="signal peptide" evidence="2">
    <location>
        <begin position="1"/>
        <end position="18"/>
    </location>
</feature>
<dbReference type="PANTHER" id="PTHR38123">
    <property type="entry name" value="CELL WALL SERINE-THREONINE-RICH GALACTOMANNOPROTEIN MP1 (AFU_ORTHOLOGUE AFUA_4G03240)"/>
    <property type="match status" value="1"/>
</dbReference>
<evidence type="ECO:0000313" key="4">
    <source>
        <dbReference type="Proteomes" id="UP000294847"/>
    </source>
</evidence>
<feature type="region of interest" description="Disordered" evidence="1">
    <location>
        <begin position="177"/>
        <end position="226"/>
    </location>
</feature>
<accession>A0A4P7NDH3</accession>
<name>A0A4P7NDH3_PYROR</name>
<evidence type="ECO:0000256" key="2">
    <source>
        <dbReference type="SAM" id="SignalP"/>
    </source>
</evidence>
<dbReference type="PANTHER" id="PTHR38123:SF6">
    <property type="entry name" value="CELL WALL SERINE-THREONINE-RICH GALACTOMANNOPROTEIN MP1 (AFU_ORTHOLOGUE AFUA_4G03240)"/>
    <property type="match status" value="1"/>
</dbReference>
<keyword evidence="2" id="KW-0732">Signal</keyword>
<gene>
    <name evidence="3" type="ORF">PoMZ_03944</name>
</gene>
<feature type="region of interest" description="Disordered" evidence="1">
    <location>
        <begin position="298"/>
        <end position="330"/>
    </location>
</feature>
<sequence length="330" mass="31938">MRASTVILNSLLLATGLAAPAIVKRDLASIQGALKTVETGLGKLTTAVKSITTDPQSGPPVLSASDDLAKIIKQATTDINASQELSLQDALTLQQSSSGLTTAVKDTMDALKGKKDTLDQLGFTKIAIQTLQTQKTDSTALGKAIVSKIPAIGQSIAQQAVDGVTNQIDDGIKALQAPPAAGAAPPAAGASPSPAAPAAPKQSGAPKATPAPAAPAAPAPAPAAGNANAADPLAGVLGLITGTDAQPAVQNKAATNPVTSATGALLGTSGAQPAAAAPAAGGAPNVNGALAQVGAIAGLNNGKGQPNTANPISQAAGQLLNPKPAAAARK</sequence>
<protein>
    <recommendedName>
        <fullName evidence="5">Cell wall protein</fullName>
    </recommendedName>
</protein>